<feature type="compositionally biased region" description="Basic and acidic residues" evidence="7">
    <location>
        <begin position="345"/>
        <end position="361"/>
    </location>
</feature>
<feature type="region of interest" description="Disordered" evidence="7">
    <location>
        <begin position="341"/>
        <end position="361"/>
    </location>
</feature>
<keyword evidence="2" id="KW-0963">Cytoplasm</keyword>
<comment type="subcellular location">
    <subcellularLocation>
        <location evidence="1">Cytoplasm</location>
        <location evidence="1">Cytoskeleton</location>
        <location evidence="1">Microtubule organizing center</location>
        <location evidence="1">Centrosome</location>
    </subcellularLocation>
</comment>
<organism evidence="9">
    <name type="scientific">Spongospora subterranea</name>
    <dbReference type="NCBI Taxonomy" id="70186"/>
    <lineage>
        <taxon>Eukaryota</taxon>
        <taxon>Sar</taxon>
        <taxon>Rhizaria</taxon>
        <taxon>Endomyxa</taxon>
        <taxon>Phytomyxea</taxon>
        <taxon>Plasmodiophorida</taxon>
        <taxon>Plasmodiophoridae</taxon>
        <taxon>Spongospora</taxon>
    </lineage>
</organism>
<feature type="region of interest" description="Disordered" evidence="7">
    <location>
        <begin position="582"/>
        <end position="608"/>
    </location>
</feature>
<dbReference type="EMBL" id="HACM01009766">
    <property type="protein sequence ID" value="CRZ10208.1"/>
    <property type="molecule type" value="Transcribed_RNA"/>
</dbReference>
<keyword evidence="3 6" id="KW-0175">Coiled coil</keyword>
<feature type="domain" description="Spindle assembly abnormal protein 6 N-terminal" evidence="8">
    <location>
        <begin position="51"/>
        <end position="186"/>
    </location>
</feature>
<name>A0A0H5R7U6_9EUKA</name>
<dbReference type="Gene3D" id="2.170.210.20">
    <property type="entry name" value="Spindle assembly abnormal protein 6, N-terminal domain"/>
    <property type="match status" value="1"/>
</dbReference>
<evidence type="ECO:0000313" key="9">
    <source>
        <dbReference type="EMBL" id="CRZ10208.1"/>
    </source>
</evidence>
<evidence type="ECO:0000259" key="8">
    <source>
        <dbReference type="Pfam" id="PF16531"/>
    </source>
</evidence>
<dbReference type="InterPro" id="IPR032396">
    <property type="entry name" value="SAS-6_N"/>
</dbReference>
<dbReference type="AlphaFoldDB" id="A0A0H5R7U6"/>
<evidence type="ECO:0000256" key="6">
    <source>
        <dbReference type="SAM" id="Coils"/>
    </source>
</evidence>
<evidence type="ECO:0000256" key="1">
    <source>
        <dbReference type="ARBA" id="ARBA00004300"/>
    </source>
</evidence>
<keyword evidence="4" id="KW-0206">Cytoskeleton</keyword>
<dbReference type="CDD" id="cd10142">
    <property type="entry name" value="HD_SAS6_N"/>
    <property type="match status" value="1"/>
</dbReference>
<reference evidence="9" key="1">
    <citation type="submission" date="2015-04" db="EMBL/GenBank/DDBJ databases">
        <title>The genome sequence of the plant pathogenic Rhizarian Plasmodiophora brassicae reveals insights in its biotrophic life cycle and the origin of chitin synthesis.</title>
        <authorList>
            <person name="Schwelm A."/>
            <person name="Fogelqvist J."/>
            <person name="Knaust A."/>
            <person name="Julke S."/>
            <person name="Lilja T."/>
            <person name="Dhandapani V."/>
            <person name="Bonilla-Rosso G."/>
            <person name="Karlsson M."/>
            <person name="Shevchenko A."/>
            <person name="Choi S.R."/>
            <person name="Kim H.G."/>
            <person name="Park J.Y."/>
            <person name="Lim Y.P."/>
            <person name="Ludwig-Muller J."/>
            <person name="Dixelius C."/>
        </authorList>
    </citation>
    <scope>NUCLEOTIDE SEQUENCE</scope>
    <source>
        <tissue evidence="9">Potato root galls</tissue>
    </source>
</reference>
<keyword evidence="5" id="KW-0131">Cell cycle</keyword>
<feature type="coiled-coil region" evidence="6">
    <location>
        <begin position="223"/>
        <end position="272"/>
    </location>
</feature>
<proteinExistence type="predicted"/>
<evidence type="ECO:0000256" key="7">
    <source>
        <dbReference type="SAM" id="MobiDB-lite"/>
    </source>
</evidence>
<evidence type="ECO:0000256" key="2">
    <source>
        <dbReference type="ARBA" id="ARBA00022490"/>
    </source>
</evidence>
<dbReference type="Pfam" id="PF16531">
    <property type="entry name" value="SAS-6_N"/>
    <property type="match status" value="1"/>
</dbReference>
<accession>A0A0H5R7U6</accession>
<evidence type="ECO:0000256" key="5">
    <source>
        <dbReference type="ARBA" id="ARBA00023306"/>
    </source>
</evidence>
<sequence>RTLHLVRHTIAIASVIGGLLLAIPVMKADRADHRSQLYCGPGGTDINDDRVLYEQDLQITVISAERDRDDRIATLTCRAKLITESARKTTTLQIDLVDGLDPLFLYILKVNESEFHVLKQRQDLLVDFSSFPPHLIRLLEQCASCAQDPSPKYVARFLLQPVQCRATLSILETSRFRNLQHLELEFISASDSELKQSLSNHIKQFKAHSAMLQNEIEKFRVILKEKEDLCASLKNDYDSLVADSQKNNQKLMVELANQAAKYKQEIISKQEQVESRFEEERRQLVTEHKKDTLQLVSKSDVLQQQNKELSESNFNLTHSFSLLQNRFDSQLQEYEACMKESQNLKSERTSMEERRSNQDKEINKLSSRLALLEQQLSDKDLVCQKMHSLLEASSEQKSHLEESLLLYKESAHKESQRLSECSKEIKKGNHIIQGLQNDLRNLKSKLKLKGSVIIQQESLLQNNIKETETLTKTVSELKLEIRNKAADDSVKDAELSSLKDDLAKSKEVIESNQKLIGLLNQEITDLQLRSARTSVMTPVSSAYTFKPSITSPSYKIGEASAAFPSSHLKSLSSRLEYNSSPVSGRLGQTLPPTPSSSFFSSPNTIVHR</sequence>
<dbReference type="GO" id="GO:0005813">
    <property type="term" value="C:centrosome"/>
    <property type="evidence" value="ECO:0007669"/>
    <property type="project" value="UniProtKB-SubCell"/>
</dbReference>
<evidence type="ECO:0000256" key="3">
    <source>
        <dbReference type="ARBA" id="ARBA00023054"/>
    </source>
</evidence>
<dbReference type="PANTHER" id="PTHR44281">
    <property type="entry name" value="SPINDLE ASSEMBLY ABNORMAL PROTEIN 6 HOMOLOG"/>
    <property type="match status" value="1"/>
</dbReference>
<protein>
    <recommendedName>
        <fullName evidence="8">Spindle assembly abnormal protein 6 N-terminal domain-containing protein</fullName>
    </recommendedName>
</protein>
<dbReference type="PANTHER" id="PTHR44281:SF2">
    <property type="entry name" value="SPINDLE ASSEMBLY ABNORMAL PROTEIN 6 HOMOLOG"/>
    <property type="match status" value="1"/>
</dbReference>
<feature type="non-terminal residue" evidence="9">
    <location>
        <position position="1"/>
    </location>
</feature>
<evidence type="ECO:0000256" key="4">
    <source>
        <dbReference type="ARBA" id="ARBA00023212"/>
    </source>
</evidence>
<dbReference type="InterPro" id="IPR038558">
    <property type="entry name" value="SAS-6_N_sf"/>
</dbReference>